<accession>A0A5C1QP18</accession>
<feature type="transmembrane region" description="Helical" evidence="1">
    <location>
        <begin position="35"/>
        <end position="56"/>
    </location>
</feature>
<keyword evidence="1" id="KW-0812">Transmembrane</keyword>
<dbReference type="EMBL" id="CP036150">
    <property type="protein sequence ID" value="QEN09411.1"/>
    <property type="molecule type" value="Genomic_DNA"/>
</dbReference>
<evidence type="ECO:0008006" key="4">
    <source>
        <dbReference type="Google" id="ProtNLM"/>
    </source>
</evidence>
<name>A0A5C1QP18_9SPIO</name>
<keyword evidence="1" id="KW-1133">Transmembrane helix</keyword>
<evidence type="ECO:0000256" key="1">
    <source>
        <dbReference type="SAM" id="Phobius"/>
    </source>
</evidence>
<dbReference type="RefSeq" id="WP_149487486.1">
    <property type="nucleotide sequence ID" value="NZ_CP036150.1"/>
</dbReference>
<keyword evidence="3" id="KW-1185">Reference proteome</keyword>
<organism evidence="2 3">
    <name type="scientific">Oceanispirochaeta crateris</name>
    <dbReference type="NCBI Taxonomy" id="2518645"/>
    <lineage>
        <taxon>Bacteria</taxon>
        <taxon>Pseudomonadati</taxon>
        <taxon>Spirochaetota</taxon>
        <taxon>Spirochaetia</taxon>
        <taxon>Spirochaetales</taxon>
        <taxon>Spirochaetaceae</taxon>
        <taxon>Oceanispirochaeta</taxon>
    </lineage>
</organism>
<feature type="transmembrane region" description="Helical" evidence="1">
    <location>
        <begin position="62"/>
        <end position="83"/>
    </location>
</feature>
<gene>
    <name evidence="2" type="ORF">EXM22_16025</name>
</gene>
<proteinExistence type="predicted"/>
<reference evidence="2 3" key="1">
    <citation type="submission" date="2019-02" db="EMBL/GenBank/DDBJ databases">
        <title>Complete Genome Sequence and Methylome Analysis of free living Spirochaetas.</title>
        <authorList>
            <person name="Fomenkov A."/>
            <person name="Dubinina G."/>
            <person name="Leshcheva N."/>
            <person name="Mikheeva N."/>
            <person name="Grabovich M."/>
            <person name="Vincze T."/>
            <person name="Roberts R.J."/>
        </authorList>
    </citation>
    <scope>NUCLEOTIDE SEQUENCE [LARGE SCALE GENOMIC DNA]</scope>
    <source>
        <strain evidence="2 3">K2</strain>
    </source>
</reference>
<sequence>MIDVIRIAGIILLLRIGQDTLFLAKIDAFNRGNKYYSMGINFFEAMYGITVIKIILDLMQASLWYVLIYGFGSLLGGLLSSTIKKKLDHRLQGERQYFARISLESDIDRSDLIRILSDRKFAFTLAKREYLSGETKLVIEGSLDNRNRMLELKEILRGRPGKHVTIFKADEVYLLK</sequence>
<dbReference type="KEGG" id="ock:EXM22_16025"/>
<keyword evidence="1" id="KW-0472">Membrane</keyword>
<dbReference type="Proteomes" id="UP000324209">
    <property type="component" value="Chromosome"/>
</dbReference>
<evidence type="ECO:0000313" key="3">
    <source>
        <dbReference type="Proteomes" id="UP000324209"/>
    </source>
</evidence>
<dbReference type="OrthoDB" id="372682at2"/>
<evidence type="ECO:0000313" key="2">
    <source>
        <dbReference type="EMBL" id="QEN09411.1"/>
    </source>
</evidence>
<dbReference type="AlphaFoldDB" id="A0A5C1QP18"/>
<protein>
    <recommendedName>
        <fullName evidence="4">DUF5698 domain-containing protein</fullName>
    </recommendedName>
</protein>